<dbReference type="AlphaFoldDB" id="A0A1Q9EGQ0"/>
<proteinExistence type="predicted"/>
<dbReference type="OrthoDB" id="1069523at2759"/>
<evidence type="ECO:0000313" key="1">
    <source>
        <dbReference type="EMBL" id="OLQ06623.1"/>
    </source>
</evidence>
<comment type="caution">
    <text evidence="1">The sequence shown here is derived from an EMBL/GenBank/DDBJ whole genome shotgun (WGS) entry which is preliminary data.</text>
</comment>
<sequence>MGRASLLGIPADSVQVRQRLQEVEPCAGQGEKWLAHTRRDPVDGRKDAELTRGLVFASTSYVSDPEEATYTTTFMVGQGLYSSHLAAVYKHNHSFIDPNFWYNEDELRKHLENFASAFILTAQERPDSNRKFREDLYKKLVSADDLAARIPYGYVTRMLRVIGWKRIETNDLLEFHTVSESRGLRFRA</sequence>
<name>A0A1Q9EGQ0_SYMMI</name>
<accession>A0A1Q9EGQ0</accession>
<dbReference type="Proteomes" id="UP000186817">
    <property type="component" value="Unassembled WGS sequence"/>
</dbReference>
<dbReference type="EMBL" id="LSRX01000156">
    <property type="protein sequence ID" value="OLQ06623.1"/>
    <property type="molecule type" value="Genomic_DNA"/>
</dbReference>
<gene>
    <name evidence="1" type="ORF">AK812_SmicGene10076</name>
</gene>
<protein>
    <submittedName>
        <fullName evidence="1">Uncharacterized protein</fullName>
    </submittedName>
</protein>
<reference evidence="1 2" key="1">
    <citation type="submission" date="2016-02" db="EMBL/GenBank/DDBJ databases">
        <title>Genome analysis of coral dinoflagellate symbionts highlights evolutionary adaptations to a symbiotic lifestyle.</title>
        <authorList>
            <person name="Aranda M."/>
            <person name="Li Y."/>
            <person name="Liew Y.J."/>
            <person name="Baumgarten S."/>
            <person name="Simakov O."/>
            <person name="Wilson M."/>
            <person name="Piel J."/>
            <person name="Ashoor H."/>
            <person name="Bougouffa S."/>
            <person name="Bajic V.B."/>
            <person name="Ryu T."/>
            <person name="Ravasi T."/>
            <person name="Bayer T."/>
            <person name="Micklem G."/>
            <person name="Kim H."/>
            <person name="Bhak J."/>
            <person name="Lajeunesse T.C."/>
            <person name="Voolstra C.R."/>
        </authorList>
    </citation>
    <scope>NUCLEOTIDE SEQUENCE [LARGE SCALE GENOMIC DNA]</scope>
    <source>
        <strain evidence="1 2">CCMP2467</strain>
    </source>
</reference>
<organism evidence="1 2">
    <name type="scientific">Symbiodinium microadriaticum</name>
    <name type="common">Dinoflagellate</name>
    <name type="synonym">Zooxanthella microadriatica</name>
    <dbReference type="NCBI Taxonomy" id="2951"/>
    <lineage>
        <taxon>Eukaryota</taxon>
        <taxon>Sar</taxon>
        <taxon>Alveolata</taxon>
        <taxon>Dinophyceae</taxon>
        <taxon>Suessiales</taxon>
        <taxon>Symbiodiniaceae</taxon>
        <taxon>Symbiodinium</taxon>
    </lineage>
</organism>
<keyword evidence="2" id="KW-1185">Reference proteome</keyword>
<evidence type="ECO:0000313" key="2">
    <source>
        <dbReference type="Proteomes" id="UP000186817"/>
    </source>
</evidence>